<dbReference type="EMBL" id="JACIEN010000001">
    <property type="protein sequence ID" value="MBB4016285.1"/>
    <property type="molecule type" value="Genomic_DNA"/>
</dbReference>
<comment type="subcellular location">
    <subcellularLocation>
        <location evidence="1 7">Cell membrane</location>
        <topology evidence="1 7">Multi-pass membrane protein</topology>
    </subcellularLocation>
</comment>
<name>A0A840BSB3_9HYPH</name>
<gene>
    <name evidence="9" type="ORF">GGR16_001291</name>
</gene>
<dbReference type="GO" id="GO:0015416">
    <property type="term" value="F:ABC-type phosphonate transporter activity"/>
    <property type="evidence" value="ECO:0007669"/>
    <property type="project" value="InterPro"/>
</dbReference>
<evidence type="ECO:0000256" key="3">
    <source>
        <dbReference type="ARBA" id="ARBA00022475"/>
    </source>
</evidence>
<dbReference type="InterPro" id="IPR035906">
    <property type="entry name" value="MetI-like_sf"/>
</dbReference>
<proteinExistence type="inferred from homology"/>
<evidence type="ECO:0000256" key="6">
    <source>
        <dbReference type="ARBA" id="ARBA00023136"/>
    </source>
</evidence>
<evidence type="ECO:0000256" key="4">
    <source>
        <dbReference type="ARBA" id="ARBA00022692"/>
    </source>
</evidence>
<dbReference type="RefSeq" id="WP_183316038.1">
    <property type="nucleotide sequence ID" value="NZ_JACIEN010000001.1"/>
</dbReference>
<organism evidence="9 10">
    <name type="scientific">Chelatococcus caeni</name>
    <dbReference type="NCBI Taxonomy" id="1348468"/>
    <lineage>
        <taxon>Bacteria</taxon>
        <taxon>Pseudomonadati</taxon>
        <taxon>Pseudomonadota</taxon>
        <taxon>Alphaproteobacteria</taxon>
        <taxon>Hyphomicrobiales</taxon>
        <taxon>Chelatococcaceae</taxon>
        <taxon>Chelatococcus</taxon>
    </lineage>
</organism>
<keyword evidence="6 7" id="KW-0472">Membrane</keyword>
<protein>
    <submittedName>
        <fullName evidence="9">Phosphonate transport system permease protein</fullName>
    </submittedName>
</protein>
<dbReference type="PANTHER" id="PTHR30043:SF1">
    <property type="entry name" value="ABC TRANSPORT SYSTEM PERMEASE PROTEIN P69"/>
    <property type="match status" value="1"/>
</dbReference>
<evidence type="ECO:0000259" key="8">
    <source>
        <dbReference type="PROSITE" id="PS50928"/>
    </source>
</evidence>
<dbReference type="InterPro" id="IPR000515">
    <property type="entry name" value="MetI-like"/>
</dbReference>
<evidence type="ECO:0000313" key="9">
    <source>
        <dbReference type="EMBL" id="MBB4016285.1"/>
    </source>
</evidence>
<feature type="transmembrane region" description="Helical" evidence="7">
    <location>
        <begin position="222"/>
        <end position="244"/>
    </location>
</feature>
<accession>A0A840BSB3</accession>
<evidence type="ECO:0000256" key="2">
    <source>
        <dbReference type="ARBA" id="ARBA00022448"/>
    </source>
</evidence>
<dbReference type="SUPFAM" id="SSF161098">
    <property type="entry name" value="MetI-like"/>
    <property type="match status" value="1"/>
</dbReference>
<feature type="transmembrane region" description="Helical" evidence="7">
    <location>
        <begin position="135"/>
        <end position="158"/>
    </location>
</feature>
<dbReference type="PROSITE" id="PS50928">
    <property type="entry name" value="ABC_TM1"/>
    <property type="match status" value="1"/>
</dbReference>
<dbReference type="Pfam" id="PF00528">
    <property type="entry name" value="BPD_transp_1"/>
    <property type="match status" value="1"/>
</dbReference>
<dbReference type="InterPro" id="IPR005769">
    <property type="entry name" value="PhnE/PtxC"/>
</dbReference>
<evidence type="ECO:0000256" key="5">
    <source>
        <dbReference type="ARBA" id="ARBA00022989"/>
    </source>
</evidence>
<keyword evidence="5 7" id="KW-1133">Transmembrane helix</keyword>
<dbReference type="PANTHER" id="PTHR30043">
    <property type="entry name" value="PHOSPHONATES TRANSPORT SYSTEM PERMEASE PROTEIN"/>
    <property type="match status" value="1"/>
</dbReference>
<evidence type="ECO:0000313" key="10">
    <source>
        <dbReference type="Proteomes" id="UP000577362"/>
    </source>
</evidence>
<sequence>MNALSPVTQAAKPPRVWHRFTPAERIGRSMVYVLSAIAVVWSLRTIEVIPEFLYDAPEQTADLFRRMWPFDWAFYPEQVHDALIETFHIATLGTLLALVLALPLAFLAARNFTRNPALNWLAQFIFVSSRSVNSLIWALLFVAIFGPGALAGVMSIAFRSIGFIGKLFSEALEEAQKGPVEALTATGAPRAMILVKGYWPQVEPAFWSVALLRWDINIRESAVLGLVGAGGIGVALDASLNNLYWDQVGLILAVIFSVVVVTEIVTSWLRARLI</sequence>
<keyword evidence="10" id="KW-1185">Reference proteome</keyword>
<dbReference type="AlphaFoldDB" id="A0A840BSB3"/>
<dbReference type="NCBIfam" id="TIGR01097">
    <property type="entry name" value="PhnE"/>
    <property type="match status" value="1"/>
</dbReference>
<keyword evidence="4 7" id="KW-0812">Transmembrane</keyword>
<feature type="transmembrane region" description="Helical" evidence="7">
    <location>
        <begin position="250"/>
        <end position="269"/>
    </location>
</feature>
<evidence type="ECO:0000256" key="7">
    <source>
        <dbReference type="RuleBase" id="RU363032"/>
    </source>
</evidence>
<dbReference type="CDD" id="cd06261">
    <property type="entry name" value="TM_PBP2"/>
    <property type="match status" value="1"/>
</dbReference>
<comment type="caution">
    <text evidence="9">The sequence shown here is derived from an EMBL/GenBank/DDBJ whole genome shotgun (WGS) entry which is preliminary data.</text>
</comment>
<keyword evidence="3" id="KW-1003">Cell membrane</keyword>
<dbReference type="Proteomes" id="UP000577362">
    <property type="component" value="Unassembled WGS sequence"/>
</dbReference>
<comment type="similarity">
    <text evidence="7">Belongs to the binding-protein-dependent transport system permease family.</text>
</comment>
<feature type="transmembrane region" description="Helical" evidence="7">
    <location>
        <begin position="87"/>
        <end position="109"/>
    </location>
</feature>
<evidence type="ECO:0000256" key="1">
    <source>
        <dbReference type="ARBA" id="ARBA00004651"/>
    </source>
</evidence>
<keyword evidence="2 7" id="KW-0813">Transport</keyword>
<reference evidence="9 10" key="1">
    <citation type="submission" date="2020-08" db="EMBL/GenBank/DDBJ databases">
        <title>Genomic Encyclopedia of Type Strains, Phase IV (KMG-IV): sequencing the most valuable type-strain genomes for metagenomic binning, comparative biology and taxonomic classification.</title>
        <authorList>
            <person name="Goeker M."/>
        </authorList>
    </citation>
    <scope>NUCLEOTIDE SEQUENCE [LARGE SCALE GENOMIC DNA]</scope>
    <source>
        <strain evidence="9 10">DSM 103737</strain>
    </source>
</reference>
<dbReference type="Gene3D" id="1.10.3720.10">
    <property type="entry name" value="MetI-like"/>
    <property type="match status" value="1"/>
</dbReference>
<feature type="domain" description="ABC transmembrane type-1" evidence="8">
    <location>
        <begin position="83"/>
        <end position="266"/>
    </location>
</feature>
<dbReference type="GO" id="GO:0005886">
    <property type="term" value="C:plasma membrane"/>
    <property type="evidence" value="ECO:0007669"/>
    <property type="project" value="UniProtKB-SubCell"/>
</dbReference>